<dbReference type="Proteomes" id="UP001174909">
    <property type="component" value="Unassembled WGS sequence"/>
</dbReference>
<evidence type="ECO:0000313" key="2">
    <source>
        <dbReference type="EMBL" id="CAI8050864.1"/>
    </source>
</evidence>
<accession>A0AA35TMR4</accession>
<evidence type="ECO:0000313" key="3">
    <source>
        <dbReference type="Proteomes" id="UP001174909"/>
    </source>
</evidence>
<gene>
    <name evidence="2" type="ORF">GBAR_LOCUS27899</name>
</gene>
<name>A0AA35TMR4_GEOBA</name>
<comment type="caution">
    <text evidence="2">The sequence shown here is derived from an EMBL/GenBank/DDBJ whole genome shotgun (WGS) entry which is preliminary data.</text>
</comment>
<dbReference type="EMBL" id="CASHTH010003886">
    <property type="protein sequence ID" value="CAI8050864.1"/>
    <property type="molecule type" value="Genomic_DNA"/>
</dbReference>
<protein>
    <submittedName>
        <fullName evidence="2">Uncharacterized protein</fullName>
    </submittedName>
</protein>
<proteinExistence type="predicted"/>
<evidence type="ECO:0000256" key="1">
    <source>
        <dbReference type="SAM" id="MobiDB-lite"/>
    </source>
</evidence>
<dbReference type="AlphaFoldDB" id="A0AA35TMR4"/>
<sequence length="34" mass="3371">MSGPLWCAGGKSGGTGQDTPCWRYTGMAPTAPAG</sequence>
<keyword evidence="3" id="KW-1185">Reference proteome</keyword>
<reference evidence="2" key="1">
    <citation type="submission" date="2023-03" db="EMBL/GenBank/DDBJ databases">
        <authorList>
            <person name="Steffen K."/>
            <person name="Cardenas P."/>
        </authorList>
    </citation>
    <scope>NUCLEOTIDE SEQUENCE</scope>
</reference>
<organism evidence="2 3">
    <name type="scientific">Geodia barretti</name>
    <name type="common">Barrett's horny sponge</name>
    <dbReference type="NCBI Taxonomy" id="519541"/>
    <lineage>
        <taxon>Eukaryota</taxon>
        <taxon>Metazoa</taxon>
        <taxon>Porifera</taxon>
        <taxon>Demospongiae</taxon>
        <taxon>Heteroscleromorpha</taxon>
        <taxon>Tetractinellida</taxon>
        <taxon>Astrophorina</taxon>
        <taxon>Geodiidae</taxon>
        <taxon>Geodia</taxon>
    </lineage>
</organism>
<feature type="region of interest" description="Disordered" evidence="1">
    <location>
        <begin position="1"/>
        <end position="21"/>
    </location>
</feature>